<accession>A0A1Y6B4E3</accession>
<keyword evidence="5" id="KW-1185">Reference proteome</keyword>
<keyword evidence="1" id="KW-0175">Coiled coil</keyword>
<feature type="signal peptide" evidence="2">
    <location>
        <begin position="1"/>
        <end position="18"/>
    </location>
</feature>
<dbReference type="Pfam" id="PF13511">
    <property type="entry name" value="DUF4124"/>
    <property type="match status" value="1"/>
</dbReference>
<gene>
    <name evidence="4" type="ORF">SAMN02745746_00008</name>
</gene>
<evidence type="ECO:0000256" key="2">
    <source>
        <dbReference type="SAM" id="SignalP"/>
    </source>
</evidence>
<evidence type="ECO:0000259" key="3">
    <source>
        <dbReference type="Pfam" id="PF13511"/>
    </source>
</evidence>
<protein>
    <recommendedName>
        <fullName evidence="3">DUF4124 domain-containing protein</fullName>
    </recommendedName>
</protein>
<dbReference type="AlphaFoldDB" id="A0A1Y6B4E3"/>
<keyword evidence="2" id="KW-0732">Signal</keyword>
<sequence length="197" mass="21926">MPRLAGLLLALLPLTALAGGTLYKWVDESGKVHYSDAPPLQTPRGLVELNRQGSVTHSVETPQERTAREAREAASQAEAARQRYQARYDKGLVESYQSADELRSERERQLAVQQSMLNGLLADRKTLQQNIAQQTRQIEALQKGGKPPQPTLTANIGVLRQQAANLDTAISSRQSEIASQTKKMQADLERYRQLTQH</sequence>
<feature type="coiled-coil region" evidence="1">
    <location>
        <begin position="117"/>
        <end position="144"/>
    </location>
</feature>
<dbReference type="Proteomes" id="UP000192920">
    <property type="component" value="Unassembled WGS sequence"/>
</dbReference>
<reference evidence="5" key="1">
    <citation type="submission" date="2017-04" db="EMBL/GenBank/DDBJ databases">
        <authorList>
            <person name="Varghese N."/>
            <person name="Submissions S."/>
        </authorList>
    </citation>
    <scope>NUCLEOTIDE SEQUENCE [LARGE SCALE GENOMIC DNA]</scope>
    <source>
        <strain evidence="5">DSM 22618</strain>
    </source>
</reference>
<evidence type="ECO:0000313" key="4">
    <source>
        <dbReference type="EMBL" id="SME91328.1"/>
    </source>
</evidence>
<dbReference type="InterPro" id="IPR025392">
    <property type="entry name" value="DUF4124"/>
</dbReference>
<dbReference type="EMBL" id="FXAG01000001">
    <property type="protein sequence ID" value="SME91328.1"/>
    <property type="molecule type" value="Genomic_DNA"/>
</dbReference>
<feature type="domain" description="DUF4124" evidence="3">
    <location>
        <begin position="8"/>
        <end position="68"/>
    </location>
</feature>
<feature type="chain" id="PRO_5012238340" description="DUF4124 domain-containing protein" evidence="2">
    <location>
        <begin position="19"/>
        <end position="197"/>
    </location>
</feature>
<name>A0A1Y6B4E3_9NEIS</name>
<evidence type="ECO:0000313" key="5">
    <source>
        <dbReference type="Proteomes" id="UP000192920"/>
    </source>
</evidence>
<organism evidence="4 5">
    <name type="scientific">Pseudogulbenkiania subflava DSM 22618</name>
    <dbReference type="NCBI Taxonomy" id="1123014"/>
    <lineage>
        <taxon>Bacteria</taxon>
        <taxon>Pseudomonadati</taxon>
        <taxon>Pseudomonadota</taxon>
        <taxon>Betaproteobacteria</taxon>
        <taxon>Neisseriales</taxon>
        <taxon>Chromobacteriaceae</taxon>
        <taxon>Pseudogulbenkiania</taxon>
    </lineage>
</organism>
<dbReference type="STRING" id="1123014.SAMN02745746_00008"/>
<evidence type="ECO:0000256" key="1">
    <source>
        <dbReference type="SAM" id="Coils"/>
    </source>
</evidence>
<dbReference type="RefSeq" id="WP_085274416.1">
    <property type="nucleotide sequence ID" value="NZ_FXAG01000001.1"/>
</dbReference>
<proteinExistence type="predicted"/>